<evidence type="ECO:0008006" key="4">
    <source>
        <dbReference type="Google" id="ProtNLM"/>
    </source>
</evidence>
<reference evidence="3" key="1">
    <citation type="submission" date="2013-06" db="EMBL/GenBank/DDBJ databases">
        <title>Complete Genome Sequence of Hyperthermophilic Palaeococcus pacificus DY20341T, Isolated from a Deep-Sea Hydrothermal Sediments.</title>
        <authorList>
            <person name="Zeng X."/>
            <person name="Shao Z."/>
        </authorList>
    </citation>
    <scope>NUCLEOTIDE SEQUENCE [LARGE SCALE GENOMIC DNA]</scope>
    <source>
        <strain evidence="3">DY20341</strain>
    </source>
</reference>
<feature type="transmembrane region" description="Helical" evidence="1">
    <location>
        <begin position="27"/>
        <end position="44"/>
    </location>
</feature>
<keyword evidence="3" id="KW-1185">Reference proteome</keyword>
<organism evidence="2 3">
    <name type="scientific">Palaeococcus pacificus DY20341</name>
    <dbReference type="NCBI Taxonomy" id="1343739"/>
    <lineage>
        <taxon>Archaea</taxon>
        <taxon>Methanobacteriati</taxon>
        <taxon>Methanobacteriota</taxon>
        <taxon>Thermococci</taxon>
        <taxon>Thermococcales</taxon>
        <taxon>Thermococcaceae</taxon>
        <taxon>Palaeococcus</taxon>
    </lineage>
</organism>
<evidence type="ECO:0000256" key="1">
    <source>
        <dbReference type="SAM" id="Phobius"/>
    </source>
</evidence>
<dbReference type="OrthoDB" id="93249at2157"/>
<proteinExistence type="predicted"/>
<protein>
    <recommendedName>
        <fullName evidence="4">Cell division protein</fullName>
    </recommendedName>
</protein>
<dbReference type="GeneID" id="24841944"/>
<dbReference type="AlphaFoldDB" id="A0A075LXE8"/>
<reference evidence="2 3" key="2">
    <citation type="journal article" date="2015" name="Genome Announc.">
        <title>Complete Genome Sequence of Hyperthermophilic Piezophilic Archaeon Palaeococcus pacificus DY20341T, Isolated from Deep-Sea Hydrothermal Sediments.</title>
        <authorList>
            <person name="Zeng X."/>
            <person name="Jebbar M."/>
            <person name="Shao Z."/>
        </authorList>
    </citation>
    <scope>NUCLEOTIDE SEQUENCE [LARGE SCALE GENOMIC DNA]</scope>
    <source>
        <strain evidence="2 3">DY20341</strain>
    </source>
</reference>
<dbReference type="HOGENOM" id="CLU_1567256_0_0_2"/>
<evidence type="ECO:0000313" key="2">
    <source>
        <dbReference type="EMBL" id="AIF69233.1"/>
    </source>
</evidence>
<keyword evidence="1" id="KW-0472">Membrane</keyword>
<keyword evidence="1" id="KW-0812">Transmembrane</keyword>
<dbReference type="KEGG" id="ppac:PAP_04085"/>
<name>A0A075LXE8_9EURY</name>
<gene>
    <name evidence="2" type="ORF">PAP_04085</name>
</gene>
<dbReference type="eggNOG" id="arCOG10116">
    <property type="taxonomic scope" value="Archaea"/>
</dbReference>
<dbReference type="EMBL" id="CP006019">
    <property type="protein sequence ID" value="AIF69233.1"/>
    <property type="molecule type" value="Genomic_DNA"/>
</dbReference>
<sequence length="174" mass="19134">MKKLIGNGLLTIGLIGGAISAARIPPMWGGVIGSLAVMGVGIFLRRQGEKEELHKAKQSGTGGKEELERILKTALNDLESLVEARDSLDIKTLRARLDKILEELEKFPEKAQPLRIEGMRAYGEIMTAFSSAERRLNRAWSAYADGYKGEGDTYLELGLESLKNTLKVLHALKL</sequence>
<evidence type="ECO:0000313" key="3">
    <source>
        <dbReference type="Proteomes" id="UP000027981"/>
    </source>
</evidence>
<keyword evidence="1" id="KW-1133">Transmembrane helix</keyword>
<dbReference type="RefSeq" id="WP_048164815.1">
    <property type="nucleotide sequence ID" value="NZ_CP006019.1"/>
</dbReference>
<accession>A0A075LXE8</accession>
<dbReference type="Proteomes" id="UP000027981">
    <property type="component" value="Chromosome"/>
</dbReference>